<dbReference type="EMBL" id="GAIX01008914">
    <property type="protein sequence ID" value="JAA83646.1"/>
    <property type="molecule type" value="Transcribed_RNA"/>
</dbReference>
<sequence length="68" mass="7386">IIVKLSSNHTYESANQERLVAGNGLAKKIAKLSIARELPAHCLASEPALTLIFETTKLFGISTEFTEV</sequence>
<protein>
    <submittedName>
        <fullName evidence="1">Uncharacterized protein</fullName>
    </submittedName>
</protein>
<reference evidence="1" key="1">
    <citation type="journal article" date="2013" name="BMC Genomics">
        <title>Unscrambling butterfly oogenesis.</title>
        <authorList>
            <person name="Carter J.M."/>
            <person name="Baker S.C."/>
            <person name="Pink R."/>
            <person name="Carter D.R."/>
            <person name="Collins A."/>
            <person name="Tomlin J."/>
            <person name="Gibbs M."/>
            <person name="Breuker C.J."/>
        </authorList>
    </citation>
    <scope>NUCLEOTIDE SEQUENCE</scope>
    <source>
        <tissue evidence="1">Ovary</tissue>
    </source>
</reference>
<accession>S4NXR2</accession>
<feature type="non-terminal residue" evidence="1">
    <location>
        <position position="1"/>
    </location>
</feature>
<reference evidence="1" key="2">
    <citation type="submission" date="2013-05" db="EMBL/GenBank/DDBJ databases">
        <authorList>
            <person name="Carter J.-M."/>
            <person name="Baker S.C."/>
            <person name="Pink R."/>
            <person name="Carter D.R.F."/>
            <person name="Collins A."/>
            <person name="Tomlin J."/>
            <person name="Gibbs M."/>
            <person name="Breuker C.J."/>
        </authorList>
    </citation>
    <scope>NUCLEOTIDE SEQUENCE</scope>
    <source>
        <tissue evidence="1">Ovary</tissue>
    </source>
</reference>
<name>S4NXR2_9NEOP</name>
<organism evidence="1">
    <name type="scientific">Pararge aegeria</name>
    <name type="common">speckled wood butterfly</name>
    <dbReference type="NCBI Taxonomy" id="116150"/>
    <lineage>
        <taxon>Eukaryota</taxon>
        <taxon>Metazoa</taxon>
        <taxon>Ecdysozoa</taxon>
        <taxon>Arthropoda</taxon>
        <taxon>Hexapoda</taxon>
        <taxon>Insecta</taxon>
        <taxon>Pterygota</taxon>
        <taxon>Neoptera</taxon>
        <taxon>Endopterygota</taxon>
        <taxon>Lepidoptera</taxon>
        <taxon>Glossata</taxon>
        <taxon>Ditrysia</taxon>
        <taxon>Papilionoidea</taxon>
        <taxon>Nymphalidae</taxon>
        <taxon>Satyrinae</taxon>
        <taxon>Satyrini</taxon>
        <taxon>Parargina</taxon>
        <taxon>Pararge</taxon>
    </lineage>
</organism>
<evidence type="ECO:0000313" key="1">
    <source>
        <dbReference type="EMBL" id="JAA83646.1"/>
    </source>
</evidence>
<dbReference type="AlphaFoldDB" id="S4NXR2"/>
<proteinExistence type="predicted"/>